<evidence type="ECO:0000259" key="2">
    <source>
        <dbReference type="SMART" id="SM00278"/>
    </source>
</evidence>
<keyword evidence="1" id="KW-0472">Membrane</keyword>
<dbReference type="SUPFAM" id="SSF47781">
    <property type="entry name" value="RuvA domain 2-like"/>
    <property type="match status" value="1"/>
</dbReference>
<dbReference type="Pfam" id="PF12836">
    <property type="entry name" value="HHH_3"/>
    <property type="match status" value="1"/>
</dbReference>
<keyword evidence="1" id="KW-0812">Transmembrane</keyword>
<feature type="domain" description="Helix-hairpin-helix DNA-binding motif class 1" evidence="2">
    <location>
        <begin position="148"/>
        <end position="167"/>
    </location>
</feature>
<dbReference type="PANTHER" id="PTHR21180:SF32">
    <property type="entry name" value="ENDONUCLEASE_EXONUCLEASE_PHOSPHATASE FAMILY DOMAIN-CONTAINING PROTEIN 1"/>
    <property type="match status" value="1"/>
</dbReference>
<dbReference type="EMBL" id="BMOS01000007">
    <property type="protein sequence ID" value="GGN54728.1"/>
    <property type="molecule type" value="Genomic_DNA"/>
</dbReference>
<name>A0A917XVW6_9BACI</name>
<dbReference type="GO" id="GO:0015627">
    <property type="term" value="C:type II protein secretion system complex"/>
    <property type="evidence" value="ECO:0007669"/>
    <property type="project" value="TreeGrafter"/>
</dbReference>
<organism evidence="3 4">
    <name type="scientific">Oceanobacillus indicireducens</name>
    <dbReference type="NCBI Taxonomy" id="1004261"/>
    <lineage>
        <taxon>Bacteria</taxon>
        <taxon>Bacillati</taxon>
        <taxon>Bacillota</taxon>
        <taxon>Bacilli</taxon>
        <taxon>Bacillales</taxon>
        <taxon>Bacillaceae</taxon>
        <taxon>Oceanobacillus</taxon>
    </lineage>
</organism>
<feature type="transmembrane region" description="Helical" evidence="1">
    <location>
        <begin position="7"/>
        <end position="26"/>
    </location>
</feature>
<dbReference type="Pfam" id="PF10531">
    <property type="entry name" value="SLBB"/>
    <property type="match status" value="1"/>
</dbReference>
<dbReference type="InterPro" id="IPR003583">
    <property type="entry name" value="Hlx-hairpin-Hlx_DNA-bd_motif"/>
</dbReference>
<evidence type="ECO:0000256" key="1">
    <source>
        <dbReference type="SAM" id="Phobius"/>
    </source>
</evidence>
<keyword evidence="1" id="KW-1133">Transmembrane helix</keyword>
<protein>
    <submittedName>
        <fullName evidence="3">Competence protein ComE</fullName>
    </submittedName>
</protein>
<dbReference type="Gene3D" id="1.10.150.280">
    <property type="entry name" value="AF1531-like domain"/>
    <property type="match status" value="1"/>
</dbReference>
<evidence type="ECO:0000313" key="3">
    <source>
        <dbReference type="EMBL" id="GGN54728.1"/>
    </source>
</evidence>
<dbReference type="Proteomes" id="UP000624041">
    <property type="component" value="Unassembled WGS sequence"/>
</dbReference>
<reference evidence="3" key="2">
    <citation type="submission" date="2020-09" db="EMBL/GenBank/DDBJ databases">
        <authorList>
            <person name="Sun Q."/>
            <person name="Ohkuma M."/>
        </authorList>
    </citation>
    <scope>NUCLEOTIDE SEQUENCE</scope>
    <source>
        <strain evidence="3">JCM 17251</strain>
    </source>
</reference>
<dbReference type="AlphaFoldDB" id="A0A917XVW6"/>
<dbReference type="RefSeq" id="WP_188856492.1">
    <property type="nucleotide sequence ID" value="NZ_BMOS01000007.1"/>
</dbReference>
<dbReference type="SMART" id="SM00278">
    <property type="entry name" value="HhH1"/>
    <property type="match status" value="2"/>
</dbReference>
<dbReference type="GO" id="GO:0006281">
    <property type="term" value="P:DNA repair"/>
    <property type="evidence" value="ECO:0007669"/>
    <property type="project" value="InterPro"/>
</dbReference>
<comment type="caution">
    <text evidence="3">The sequence shown here is derived from an EMBL/GenBank/DDBJ whole genome shotgun (WGS) entry which is preliminary data.</text>
</comment>
<proteinExistence type="predicted"/>
<evidence type="ECO:0000313" key="4">
    <source>
        <dbReference type="Proteomes" id="UP000624041"/>
    </source>
</evidence>
<dbReference type="PANTHER" id="PTHR21180">
    <property type="entry name" value="ENDONUCLEASE/EXONUCLEASE/PHOSPHATASE FAMILY DOMAIN-CONTAINING PROTEIN 1"/>
    <property type="match status" value="1"/>
</dbReference>
<dbReference type="NCBIfam" id="TIGR00426">
    <property type="entry name" value="competence protein ComEA helix-hairpin-helix repeat region"/>
    <property type="match status" value="1"/>
</dbReference>
<dbReference type="GO" id="GO:0015628">
    <property type="term" value="P:protein secretion by the type II secretion system"/>
    <property type="evidence" value="ECO:0007669"/>
    <property type="project" value="TreeGrafter"/>
</dbReference>
<gene>
    <name evidence="3" type="ORF">GCM10007971_12760</name>
</gene>
<accession>A0A917XVW6</accession>
<sequence length="201" mass="21744">MSDVKKKIIFVAGIGLAVLLFFFITGKSVKEESKPNNLHAAGEDAEAIIGTAEEQETTFENVIIDIKGEVKKPGVYEMSPDARVNDVIEIAGGFTEDADVQLINLAQKVHDEMSLIVYKQGEESGANPENPASGEAEGKIRINDASQEEIESLNGIGPAKAQAIIQYREENGLFQQAEDLLDISGIGEKTLANFIDQIQVP</sequence>
<reference evidence="3" key="1">
    <citation type="journal article" date="2014" name="Int. J. Syst. Evol. Microbiol.">
        <title>Complete genome sequence of Corynebacterium casei LMG S-19264T (=DSM 44701T), isolated from a smear-ripened cheese.</title>
        <authorList>
            <consortium name="US DOE Joint Genome Institute (JGI-PGF)"/>
            <person name="Walter F."/>
            <person name="Albersmeier A."/>
            <person name="Kalinowski J."/>
            <person name="Ruckert C."/>
        </authorList>
    </citation>
    <scope>NUCLEOTIDE SEQUENCE</scope>
    <source>
        <strain evidence="3">JCM 17251</strain>
    </source>
</reference>
<dbReference type="InterPro" id="IPR004509">
    <property type="entry name" value="Competence_ComEA_HhH"/>
</dbReference>
<dbReference type="InterPro" id="IPR019554">
    <property type="entry name" value="Soluble_ligand-bd"/>
</dbReference>
<dbReference type="GO" id="GO:0003677">
    <property type="term" value="F:DNA binding"/>
    <property type="evidence" value="ECO:0007669"/>
    <property type="project" value="InterPro"/>
</dbReference>
<dbReference type="InterPro" id="IPR010994">
    <property type="entry name" value="RuvA_2-like"/>
</dbReference>
<dbReference type="Gene3D" id="3.10.20.600">
    <property type="match status" value="1"/>
</dbReference>
<dbReference type="InterPro" id="IPR051675">
    <property type="entry name" value="Endo/Exo/Phosphatase_dom_1"/>
</dbReference>
<feature type="domain" description="Helix-hairpin-helix DNA-binding motif class 1" evidence="2">
    <location>
        <begin position="178"/>
        <end position="197"/>
    </location>
</feature>
<keyword evidence="4" id="KW-1185">Reference proteome</keyword>